<dbReference type="PANTHER" id="PTHR34820">
    <property type="entry name" value="INNER MEMBRANE PROTEIN YEBZ"/>
    <property type="match status" value="1"/>
</dbReference>
<evidence type="ECO:0000256" key="2">
    <source>
        <dbReference type="ARBA" id="ARBA00022475"/>
    </source>
</evidence>
<organism evidence="8 9">
    <name type="scientific">Azospirillum rugosum</name>
    <dbReference type="NCBI Taxonomy" id="416170"/>
    <lineage>
        <taxon>Bacteria</taxon>
        <taxon>Pseudomonadati</taxon>
        <taxon>Pseudomonadota</taxon>
        <taxon>Alphaproteobacteria</taxon>
        <taxon>Rhodospirillales</taxon>
        <taxon>Azospirillaceae</taxon>
        <taxon>Azospirillum</taxon>
    </lineage>
</organism>
<feature type="transmembrane region" description="Helical" evidence="6">
    <location>
        <begin position="13"/>
        <end position="37"/>
    </location>
</feature>
<dbReference type="InterPro" id="IPR032694">
    <property type="entry name" value="CopC/D"/>
</dbReference>
<sequence>MELLTDIFGLLSVMLRALVLVGTMMAVGGCAFLLLLAQPLRPALAGFSDGIETRSRHILRWSALGLALVVAADAAVGLAVLEGTTELPLRDLVGAEFVVAGAVSFAAALALAAVAGRGANGLLALLSVLLLGALVATSHSAARPEERGLLLAFTALHVAGAAVWIGGLPYLVSALSKVGLRPAWALIGRRYSMMAVGSVAALLVGGVGLAVVFVGDPGGIWGTAYGLMLSSKAMMFAGLLVFGALNFRMIERALRGGPSSALRMRRFAEAEIGIGFTVLFAAASLTSLPPAVDLQDNRVTLHEIAERLEPRWPSMNTPDHGSLAIPALQAKLDSQAKAEEEAAPRAFVPGAGAPPPRNAADIAWSEYNHHWAGLIVLAVGFAALLEKTGRVPIARHWPLLFLALAVFLLVRSDPEGWPLGDIGFFESFRDPEVVQHRLLVLLVIGFAAFEWGVRTGKLKTPWTAMVFPLLTAVGAGLLLTHSHQLANIREELLIEMTHTPLALFGVAGAWARWLEIRLPEGERRLPGIVWPVCFMLVGLVLLGYRET</sequence>
<accession>A0ABS4SJW8</accession>
<feature type="transmembrane region" description="Helical" evidence="6">
    <location>
        <begin position="93"/>
        <end position="115"/>
    </location>
</feature>
<proteinExistence type="predicted"/>
<evidence type="ECO:0000256" key="6">
    <source>
        <dbReference type="SAM" id="Phobius"/>
    </source>
</evidence>
<evidence type="ECO:0000256" key="5">
    <source>
        <dbReference type="ARBA" id="ARBA00023136"/>
    </source>
</evidence>
<feature type="domain" description="Copper resistance protein D" evidence="7">
    <location>
        <begin position="188"/>
        <end position="285"/>
    </location>
</feature>
<name>A0ABS4SJW8_9PROT</name>
<gene>
    <name evidence="8" type="ORF">J2851_001434</name>
</gene>
<keyword evidence="5 6" id="KW-0472">Membrane</keyword>
<keyword evidence="4 6" id="KW-1133">Transmembrane helix</keyword>
<reference evidence="8 9" key="1">
    <citation type="submission" date="2021-03" db="EMBL/GenBank/DDBJ databases">
        <title>Genomic Encyclopedia of Type Strains, Phase III (KMG-III): the genomes of soil and plant-associated and newly described type strains.</title>
        <authorList>
            <person name="Whitman W."/>
        </authorList>
    </citation>
    <scope>NUCLEOTIDE SEQUENCE [LARGE SCALE GENOMIC DNA]</scope>
    <source>
        <strain evidence="8 9">IMMIB AFH-6</strain>
    </source>
</reference>
<dbReference type="EMBL" id="JAGINP010000004">
    <property type="protein sequence ID" value="MBP2291685.1"/>
    <property type="molecule type" value="Genomic_DNA"/>
</dbReference>
<evidence type="ECO:0000259" key="7">
    <source>
        <dbReference type="Pfam" id="PF05425"/>
    </source>
</evidence>
<protein>
    <submittedName>
        <fullName evidence="8">Copper resistance protein D</fullName>
    </submittedName>
</protein>
<dbReference type="PANTHER" id="PTHR34820:SF4">
    <property type="entry name" value="INNER MEMBRANE PROTEIN YEBZ"/>
    <property type="match status" value="1"/>
</dbReference>
<dbReference type="RefSeq" id="WP_209765245.1">
    <property type="nucleotide sequence ID" value="NZ_JAGINP010000004.1"/>
</dbReference>
<keyword evidence="2" id="KW-1003">Cell membrane</keyword>
<feature type="transmembrane region" description="Helical" evidence="6">
    <location>
        <begin position="367"/>
        <end position="385"/>
    </location>
</feature>
<evidence type="ECO:0000313" key="8">
    <source>
        <dbReference type="EMBL" id="MBP2291685.1"/>
    </source>
</evidence>
<feature type="transmembrane region" description="Helical" evidence="6">
    <location>
        <begin position="434"/>
        <end position="453"/>
    </location>
</feature>
<feature type="transmembrane region" description="Helical" evidence="6">
    <location>
        <begin position="220"/>
        <end position="247"/>
    </location>
</feature>
<evidence type="ECO:0000256" key="3">
    <source>
        <dbReference type="ARBA" id="ARBA00022692"/>
    </source>
</evidence>
<dbReference type="InterPro" id="IPR008457">
    <property type="entry name" value="Cu-R_CopD_dom"/>
</dbReference>
<keyword evidence="3 6" id="KW-0812">Transmembrane</keyword>
<feature type="transmembrane region" description="Helical" evidence="6">
    <location>
        <begin position="525"/>
        <end position="544"/>
    </location>
</feature>
<feature type="transmembrane region" description="Helical" evidence="6">
    <location>
        <begin position="148"/>
        <end position="172"/>
    </location>
</feature>
<feature type="transmembrane region" description="Helical" evidence="6">
    <location>
        <begin position="193"/>
        <end position="214"/>
    </location>
</feature>
<feature type="transmembrane region" description="Helical" evidence="6">
    <location>
        <begin position="492"/>
        <end position="513"/>
    </location>
</feature>
<comment type="caution">
    <text evidence="8">The sequence shown here is derived from an EMBL/GenBank/DDBJ whole genome shotgun (WGS) entry which is preliminary data.</text>
</comment>
<dbReference type="Proteomes" id="UP000781958">
    <property type="component" value="Unassembled WGS sequence"/>
</dbReference>
<evidence type="ECO:0000313" key="9">
    <source>
        <dbReference type="Proteomes" id="UP000781958"/>
    </source>
</evidence>
<feature type="transmembrane region" description="Helical" evidence="6">
    <location>
        <begin position="397"/>
        <end position="414"/>
    </location>
</feature>
<feature type="transmembrane region" description="Helical" evidence="6">
    <location>
        <begin position="58"/>
        <end position="81"/>
    </location>
</feature>
<evidence type="ECO:0000256" key="1">
    <source>
        <dbReference type="ARBA" id="ARBA00004651"/>
    </source>
</evidence>
<comment type="subcellular location">
    <subcellularLocation>
        <location evidence="1">Cell membrane</location>
        <topology evidence="1">Multi-pass membrane protein</topology>
    </subcellularLocation>
</comment>
<keyword evidence="9" id="KW-1185">Reference proteome</keyword>
<dbReference type="Pfam" id="PF05425">
    <property type="entry name" value="CopD"/>
    <property type="match status" value="1"/>
</dbReference>
<evidence type="ECO:0000256" key="4">
    <source>
        <dbReference type="ARBA" id="ARBA00022989"/>
    </source>
</evidence>
<feature type="transmembrane region" description="Helical" evidence="6">
    <location>
        <begin position="267"/>
        <end position="288"/>
    </location>
</feature>
<feature type="transmembrane region" description="Helical" evidence="6">
    <location>
        <begin position="460"/>
        <end position="480"/>
    </location>
</feature>
<feature type="transmembrane region" description="Helical" evidence="6">
    <location>
        <begin position="122"/>
        <end position="142"/>
    </location>
</feature>